<feature type="domain" description="GYF" evidence="2">
    <location>
        <begin position="4"/>
        <end position="50"/>
    </location>
</feature>
<dbReference type="Pfam" id="PF01987">
    <property type="entry name" value="AIM24"/>
    <property type="match status" value="1"/>
</dbReference>
<sequence>MTEWFFHNGQQQAGPLDDAAARNFARANPGAHCWREGFTDWLPVGQVAELYGGTASSAPPPPPPGGGGIWGAFAGGGNPFTPPPPGTASALDYTIHGHEMQYVSVSLAPGDSAIAEAGALLYKDASVDMNTIFGDGSSRDGGSVLDQLWGAGKRVLSGSTLFTTVFTQRGSGPGTVAFSAPYPGTISALKLADYGGRLICHKDSFLAAARGVAIGIYFQRRILTGLFGGDGFIMQKLEGDGIVFIHMGGTLVERTLQPGEVIHVDTGCLAAMTADIDFDVEQVGGIKSMLFGGEGLFFARLRGPGKVWLQSLPFSRLAGRMLASSLVGTREEGGVFGAIGNILDKR</sequence>
<dbReference type="RefSeq" id="WP_145617263.1">
    <property type="nucleotide sequence ID" value="NZ_JAYNFR010000011.1"/>
</dbReference>
<gene>
    <name evidence="3" type="ORF">FBZ88_107182</name>
</gene>
<evidence type="ECO:0000313" key="4">
    <source>
        <dbReference type="Proteomes" id="UP000316545"/>
    </source>
</evidence>
<dbReference type="Pfam" id="PF14237">
    <property type="entry name" value="GYF_2"/>
    <property type="match status" value="1"/>
</dbReference>
<evidence type="ECO:0000259" key="2">
    <source>
        <dbReference type="Pfam" id="PF14237"/>
    </source>
</evidence>
<dbReference type="InterPro" id="IPR002838">
    <property type="entry name" value="AIM24"/>
</dbReference>
<evidence type="ECO:0000313" key="3">
    <source>
        <dbReference type="EMBL" id="TWB27014.1"/>
    </source>
</evidence>
<dbReference type="Gene3D" id="3.60.160.10">
    <property type="entry name" value="Mitochondrial biogenesis AIM24"/>
    <property type="match status" value="1"/>
</dbReference>
<dbReference type="Proteomes" id="UP000316545">
    <property type="component" value="Unassembled WGS sequence"/>
</dbReference>
<feature type="compositionally biased region" description="Gly residues" evidence="1">
    <location>
        <begin position="66"/>
        <end position="78"/>
    </location>
</feature>
<dbReference type="InterPro" id="IPR025640">
    <property type="entry name" value="GYF_2"/>
</dbReference>
<keyword evidence="4" id="KW-1185">Reference proteome</keyword>
<dbReference type="AlphaFoldDB" id="A0A560FZG1"/>
<feature type="region of interest" description="Disordered" evidence="1">
    <location>
        <begin position="53"/>
        <end position="85"/>
    </location>
</feature>
<dbReference type="PANTHER" id="PTHR43657:SF1">
    <property type="entry name" value="ALTERED INHERITANCE OF MITOCHONDRIA PROTEIN 24, MITOCHONDRIAL"/>
    <property type="match status" value="1"/>
</dbReference>
<accession>A0A560FZG1</accession>
<organism evidence="3 4">
    <name type="scientific">Nitrospirillum amazonense</name>
    <dbReference type="NCBI Taxonomy" id="28077"/>
    <lineage>
        <taxon>Bacteria</taxon>
        <taxon>Pseudomonadati</taxon>
        <taxon>Pseudomonadota</taxon>
        <taxon>Alphaproteobacteria</taxon>
        <taxon>Rhodospirillales</taxon>
        <taxon>Azospirillaceae</taxon>
        <taxon>Nitrospirillum</taxon>
    </lineage>
</organism>
<dbReference type="EMBL" id="VITO01000007">
    <property type="protein sequence ID" value="TWB27014.1"/>
    <property type="molecule type" value="Genomic_DNA"/>
</dbReference>
<reference evidence="3 4" key="1">
    <citation type="submission" date="2019-06" db="EMBL/GenBank/DDBJ databases">
        <title>Genomic Encyclopedia of Type Strains, Phase IV (KMG-V): Genome sequencing to study the core and pangenomes of soil and plant-associated prokaryotes.</title>
        <authorList>
            <person name="Whitman W."/>
        </authorList>
    </citation>
    <scope>NUCLEOTIDE SEQUENCE [LARGE SCALE GENOMIC DNA]</scope>
    <source>
        <strain evidence="3 4">BR 11865</strain>
    </source>
</reference>
<evidence type="ECO:0000256" key="1">
    <source>
        <dbReference type="SAM" id="MobiDB-lite"/>
    </source>
</evidence>
<protein>
    <submittedName>
        <fullName evidence="3">Uncharacterized protein (TIGR00266 family)</fullName>
    </submittedName>
</protein>
<dbReference type="InterPro" id="IPR016031">
    <property type="entry name" value="Trp_RNA-bd_attenuator-like_dom"/>
</dbReference>
<comment type="caution">
    <text evidence="3">The sequence shown here is derived from an EMBL/GenBank/DDBJ whole genome shotgun (WGS) entry which is preliminary data.</text>
</comment>
<name>A0A560FZG1_9PROT</name>
<proteinExistence type="predicted"/>
<dbReference type="SUPFAM" id="SSF51219">
    <property type="entry name" value="TRAP-like"/>
    <property type="match status" value="1"/>
</dbReference>
<dbReference type="InterPro" id="IPR036983">
    <property type="entry name" value="AIM24_sf"/>
</dbReference>
<dbReference type="PANTHER" id="PTHR43657">
    <property type="entry name" value="TRYPTOPHAN RNA-BINDING ATTENUATOR PROTEIN-LIKE PROTEIN"/>
    <property type="match status" value="1"/>
</dbReference>